<reference evidence="12" key="1">
    <citation type="submission" date="2020-03" db="EMBL/GenBank/DDBJ databases">
        <authorList>
            <person name="He L."/>
        </authorList>
    </citation>
    <scope>NUCLEOTIDE SEQUENCE</scope>
    <source>
        <strain evidence="12">CkLH20</strain>
    </source>
</reference>
<dbReference type="Pfam" id="PF13363">
    <property type="entry name" value="BetaGal_dom3"/>
    <property type="match status" value="1"/>
</dbReference>
<dbReference type="SUPFAM" id="SSF51011">
    <property type="entry name" value="Glycosyl hydrolase domain"/>
    <property type="match status" value="1"/>
</dbReference>
<evidence type="ECO:0000256" key="10">
    <source>
        <dbReference type="SAM" id="MobiDB-lite"/>
    </source>
</evidence>
<dbReference type="GO" id="GO:0015926">
    <property type="term" value="F:glucosidase activity"/>
    <property type="evidence" value="ECO:0007669"/>
    <property type="project" value="InterPro"/>
</dbReference>
<dbReference type="InterPro" id="IPR036833">
    <property type="entry name" value="BetaGal_dom3_sf"/>
</dbReference>
<organism evidence="12 13">
    <name type="scientific">Colletotrichum karsti</name>
    <dbReference type="NCBI Taxonomy" id="1095194"/>
    <lineage>
        <taxon>Eukaryota</taxon>
        <taxon>Fungi</taxon>
        <taxon>Dikarya</taxon>
        <taxon>Ascomycota</taxon>
        <taxon>Pezizomycotina</taxon>
        <taxon>Sordariomycetes</taxon>
        <taxon>Hypocreomycetidae</taxon>
        <taxon>Glomerellales</taxon>
        <taxon>Glomerellaceae</taxon>
        <taxon>Colletotrichum</taxon>
        <taxon>Colletotrichum boninense species complex</taxon>
    </lineage>
</organism>
<feature type="compositionally biased region" description="Low complexity" evidence="10">
    <location>
        <begin position="1"/>
        <end position="18"/>
    </location>
</feature>
<evidence type="ECO:0000313" key="12">
    <source>
        <dbReference type="EMBL" id="KAF9875404.1"/>
    </source>
</evidence>
<dbReference type="SMART" id="SM01029">
    <property type="entry name" value="BetaGal_dom2"/>
    <property type="match status" value="1"/>
</dbReference>
<dbReference type="InterPro" id="IPR017853">
    <property type="entry name" value="GH"/>
</dbReference>
<dbReference type="GO" id="GO:0045490">
    <property type="term" value="P:pectin catabolic process"/>
    <property type="evidence" value="ECO:0007669"/>
    <property type="project" value="TreeGrafter"/>
</dbReference>
<dbReference type="Proteomes" id="UP000781932">
    <property type="component" value="Unassembled WGS sequence"/>
</dbReference>
<dbReference type="Gene3D" id="2.60.390.10">
    <property type="entry name" value="Beta-galactosidase, domain 3"/>
    <property type="match status" value="1"/>
</dbReference>
<sequence>MSATHVTPTSTVSSSSPAETQTRLSYHGVDWSSVIVEERDNRIVYKDSHGNAKPLEHILVEAGVNIVRQRVWTVEGDYGIQYNLELAKRATDAGLLFGLNLHYSDTWTNPGLQDIPSGWPHDIDNLEAQLSRYTSEVCETFAAAGLYPEIMTIGNEIVGGMLWPTGKFDQPENLARLLHAGASAVRASSLGNHTKIVTHLAHGYDQGLQHWFYDMVLGTGLLDVDDWDVISVSFYPFWGEGATMEALRSTLTSLSTQYDKEVQVVETNWPTQCSNPEYPFPPDQLDIPLTPAGQVEYIQRLAATLKQWPLHDNGLNKVVQWDHYSVKVNGERLFLWSGELHLWRIPVPELWRDILQKIKAAGFNGIGLYEHWGWHAPNNETLDFETGAHDFAKAFDMAKEIGLYIVYRPGPYSNAEANGGGFPGWLTTGEYGPLRDDDPRYTAEWTRYSKAVADYVKPHLVTNGGPVIMWQIENEYGVQFLNPDLKTPNQSAINYMELLEENHREWGIDVPFTANNPNMWTRSWSKDYSNVGGEADIYGLDHYPACWTCQLAQCLAVNGAVEPYTVFDYYTHFQGVSWTQPSFLMEFQGGSFNPWDGPAGGCGENMGPTWVNLFYRHNLAQKVSAVNIYMLYGGTNWGNIGFPEVGTSYDYSAPIHESRLIGDKYNEGKLFGFFMRVARDFVKVERIGNGTQYSDNPDVYATELRNPDTNGAFYVTRHAYSPSTELSQFRLRVSTDIGDITIPQNGLITLDGIESKVLVTDFRIGSTEKKVTYATAEILTVSDLGNRQILVFWAPRGEAGEFLLQGATSGRSINNNSDIRLTPTKDGVITNFVSQSQMSIIRFDNDVQAVIVDRESAFKFWAPTLNNNPLAWENATVLVHGPYLVRTASIDGDTIHITGDWSSETKIEIWAPENVVQATFNEIPLEVTRSCHGTLTGTLAATDVTIESVQAQLPDLGEWKVADGLPETESLYDDSRWTDADHTTTPHFVPPDTYPVLFADEYGYQAGNILWRGRFNSTAENMPTGVYLRVIGGLASGFSAYLNGEFIGAWLGSMANKTGELQASFEAAKVLTDAENVLFVIQDTMGKEQREAAPDPRGILNATLIAAGGSGVPFTSWKVAGNAGGNRLIEPVRGTYNEGGLHAERLGWHLPGFDHISWESGLPADGFEGADARFYRTVVPLDLPEGHDISLAFELHTAPKAKLRAQLYVNGYQFAKILPHISNEFTFPVFPGILNYHGENTIGLSVWAMDTAGAAVEVKWKVLGVHRSSLDLSFDSSYLRPDWEDRSQYA</sequence>
<dbReference type="SUPFAM" id="SSF51445">
    <property type="entry name" value="(Trans)glycosidases"/>
    <property type="match status" value="2"/>
</dbReference>
<reference evidence="12" key="2">
    <citation type="submission" date="2020-11" db="EMBL/GenBank/DDBJ databases">
        <title>Whole genome sequencing of Colletotrichum sp.</title>
        <authorList>
            <person name="Li H."/>
        </authorList>
    </citation>
    <scope>NUCLEOTIDE SEQUENCE</scope>
    <source>
        <strain evidence="12">CkLH20</strain>
    </source>
</reference>
<dbReference type="InterPro" id="IPR037110">
    <property type="entry name" value="Betagal_dom2_sf"/>
</dbReference>
<dbReference type="GO" id="GO:0004565">
    <property type="term" value="F:beta-galactosidase activity"/>
    <property type="evidence" value="ECO:0007669"/>
    <property type="project" value="UniProtKB-EC"/>
</dbReference>
<name>A0A9P6I363_9PEZI</name>
<dbReference type="Pfam" id="PF13364">
    <property type="entry name" value="BetaGal_ABD2"/>
    <property type="match status" value="2"/>
</dbReference>
<gene>
    <name evidence="12" type="ORF">CkaCkLH20_07224</name>
</gene>
<dbReference type="InterPro" id="IPR025972">
    <property type="entry name" value="BetaGal_dom3"/>
</dbReference>
<comment type="caution">
    <text evidence="12">The sequence shown here is derived from an EMBL/GenBank/DDBJ whole genome shotgun (WGS) entry which is preliminary data.</text>
</comment>
<dbReference type="InterPro" id="IPR019801">
    <property type="entry name" value="Glyco_hydro_35_CS"/>
</dbReference>
<dbReference type="InterPro" id="IPR025300">
    <property type="entry name" value="BetaGal_jelly_roll_dom"/>
</dbReference>
<dbReference type="InterPro" id="IPR008979">
    <property type="entry name" value="Galactose-bd-like_sf"/>
</dbReference>
<accession>A0A9P6I363</accession>
<feature type="region of interest" description="Disordered" evidence="10">
    <location>
        <begin position="1"/>
        <end position="21"/>
    </location>
</feature>
<keyword evidence="13" id="KW-1185">Reference proteome</keyword>
<keyword evidence="8 9" id="KW-0326">Glycosidase</keyword>
<keyword evidence="5" id="KW-0732">Signal</keyword>
<evidence type="ECO:0000313" key="13">
    <source>
        <dbReference type="Proteomes" id="UP000781932"/>
    </source>
</evidence>
<dbReference type="EMBL" id="JAATWM020000022">
    <property type="protein sequence ID" value="KAF9875404.1"/>
    <property type="molecule type" value="Genomic_DNA"/>
</dbReference>
<evidence type="ECO:0000256" key="8">
    <source>
        <dbReference type="ARBA" id="ARBA00023295"/>
    </source>
</evidence>
<dbReference type="PANTHER" id="PTHR34983">
    <property type="entry name" value="ARABINOGALACTAN ENDO-BETA-1,4-GALACTANASE A"/>
    <property type="match status" value="1"/>
</dbReference>
<keyword evidence="6 9" id="KW-0378">Hydrolase</keyword>
<keyword evidence="7" id="KW-0325">Glycoprotein</keyword>
<evidence type="ECO:0000256" key="4">
    <source>
        <dbReference type="ARBA" id="ARBA00010687"/>
    </source>
</evidence>
<dbReference type="Gene3D" id="2.102.20.10">
    <property type="entry name" value="Beta-galactosidase, domain 2"/>
    <property type="match status" value="1"/>
</dbReference>
<feature type="domain" description="Beta-galactosidase" evidence="11">
    <location>
        <begin position="680"/>
        <end position="860"/>
    </location>
</feature>
<dbReference type="SUPFAM" id="SSF117100">
    <property type="entry name" value="Beta-galactosidase LacA, domain 3"/>
    <property type="match status" value="1"/>
</dbReference>
<dbReference type="Pfam" id="PF01301">
    <property type="entry name" value="Glyco_hydro_35"/>
    <property type="match status" value="1"/>
</dbReference>
<evidence type="ECO:0000256" key="5">
    <source>
        <dbReference type="ARBA" id="ARBA00022729"/>
    </source>
</evidence>
<proteinExistence type="inferred from homology"/>
<evidence type="ECO:0000256" key="6">
    <source>
        <dbReference type="ARBA" id="ARBA00022801"/>
    </source>
</evidence>
<dbReference type="InterPro" id="IPR018954">
    <property type="entry name" value="Betagal_dom2"/>
</dbReference>
<evidence type="ECO:0000256" key="2">
    <source>
        <dbReference type="ARBA" id="ARBA00001695"/>
    </source>
</evidence>
<evidence type="ECO:0000256" key="3">
    <source>
        <dbReference type="ARBA" id="ARBA00009809"/>
    </source>
</evidence>
<dbReference type="Gene3D" id="3.20.20.80">
    <property type="entry name" value="Glycosidases"/>
    <property type="match status" value="2"/>
</dbReference>
<dbReference type="OrthoDB" id="1657402at2759"/>
<comment type="similarity">
    <text evidence="4">Belongs to the glycosyl hydrolase 53 family.</text>
</comment>
<evidence type="ECO:0000256" key="7">
    <source>
        <dbReference type="ARBA" id="ARBA00023180"/>
    </source>
</evidence>
<comment type="similarity">
    <text evidence="3">Belongs to the glycosyl hydrolase 35 family.</text>
</comment>
<dbReference type="RefSeq" id="XP_038744865.1">
    <property type="nucleotide sequence ID" value="XM_038889941.1"/>
</dbReference>
<comment type="catalytic activity">
    <reaction evidence="2">
        <text>The enzyme specifically hydrolyzes (1-&gt;4)-beta-D-galactosidic linkages in type I arabinogalactans.</text>
        <dbReference type="EC" id="3.2.1.89"/>
    </reaction>
</comment>
<dbReference type="GeneID" id="62163015"/>
<comment type="catalytic activity">
    <reaction evidence="1 9">
        <text>Hydrolysis of terminal non-reducing beta-D-galactose residues in beta-D-galactosides.</text>
        <dbReference type="EC" id="3.2.1.23"/>
    </reaction>
</comment>
<evidence type="ECO:0000259" key="11">
    <source>
        <dbReference type="SMART" id="SM01029"/>
    </source>
</evidence>
<dbReference type="PROSITE" id="PS01182">
    <property type="entry name" value="GLYCOSYL_HYDROL_F35"/>
    <property type="match status" value="1"/>
</dbReference>
<evidence type="ECO:0000256" key="1">
    <source>
        <dbReference type="ARBA" id="ARBA00001412"/>
    </source>
</evidence>
<protein>
    <recommendedName>
        <fullName evidence="9">Beta-galactosidase</fullName>
        <ecNumber evidence="9">3.2.1.23</ecNumber>
    </recommendedName>
</protein>
<dbReference type="InterPro" id="IPR031330">
    <property type="entry name" value="Gly_Hdrlase_35_cat"/>
</dbReference>
<dbReference type="EC" id="3.2.1.23" evidence="9"/>
<dbReference type="InterPro" id="IPR011683">
    <property type="entry name" value="Glyco_hydro_53"/>
</dbReference>
<evidence type="ECO:0000256" key="9">
    <source>
        <dbReference type="RuleBase" id="RU000675"/>
    </source>
</evidence>
<dbReference type="PANTHER" id="PTHR34983:SF1">
    <property type="entry name" value="ARABINOGALACTAN ENDO-BETA-1,4-GALACTANASE A"/>
    <property type="match status" value="1"/>
</dbReference>
<dbReference type="Pfam" id="PF10435">
    <property type="entry name" value="BetaGal_dom2"/>
    <property type="match status" value="1"/>
</dbReference>
<dbReference type="Gene3D" id="2.60.120.260">
    <property type="entry name" value="Galactose-binding domain-like"/>
    <property type="match status" value="3"/>
</dbReference>
<dbReference type="InterPro" id="IPR001944">
    <property type="entry name" value="Glycoside_Hdrlase_35"/>
</dbReference>
<dbReference type="GO" id="GO:0031218">
    <property type="term" value="F:arabinogalactan endo-1,4-beta-galactosidase activity"/>
    <property type="evidence" value="ECO:0007669"/>
    <property type="project" value="UniProtKB-EC"/>
</dbReference>
<dbReference type="PRINTS" id="PR00742">
    <property type="entry name" value="GLHYDRLASE35"/>
</dbReference>
<dbReference type="SUPFAM" id="SSF49785">
    <property type="entry name" value="Galactose-binding domain-like"/>
    <property type="match status" value="2"/>
</dbReference>
<dbReference type="FunFam" id="3.20.20.80:FF:000040">
    <property type="entry name" value="Beta-galactosidase A"/>
    <property type="match status" value="1"/>
</dbReference>